<organism evidence="2 3">
    <name type="scientific">Brachybacterium rhamnosum</name>
    <dbReference type="NCBI Taxonomy" id="173361"/>
    <lineage>
        <taxon>Bacteria</taxon>
        <taxon>Bacillati</taxon>
        <taxon>Actinomycetota</taxon>
        <taxon>Actinomycetes</taxon>
        <taxon>Micrococcales</taxon>
        <taxon>Dermabacteraceae</taxon>
        <taxon>Brachybacterium</taxon>
    </lineage>
</organism>
<gene>
    <name evidence="2" type="ORF">ACFSDA_09675</name>
</gene>
<keyword evidence="1" id="KW-1133">Transmembrane helix</keyword>
<keyword evidence="1" id="KW-0472">Membrane</keyword>
<dbReference type="RefSeq" id="WP_137770103.1">
    <property type="nucleotide sequence ID" value="NZ_BAAAIS010000002.1"/>
</dbReference>
<proteinExistence type="predicted"/>
<dbReference type="Proteomes" id="UP001597280">
    <property type="component" value="Unassembled WGS sequence"/>
</dbReference>
<evidence type="ECO:0000313" key="3">
    <source>
        <dbReference type="Proteomes" id="UP001597280"/>
    </source>
</evidence>
<sequence>MPEPRSPFTAGAAVRRQAVLTGALLALAVIALLGIAGHAPLAGMLLSAELLVLAALRLLLPTRAVGALAVRSRLVDVVCLVALGIAIGALTGSPNL</sequence>
<protein>
    <submittedName>
        <fullName evidence="2">DUF3017 domain-containing protein</fullName>
    </submittedName>
</protein>
<feature type="transmembrane region" description="Helical" evidence="1">
    <location>
        <begin position="41"/>
        <end position="60"/>
    </location>
</feature>
<evidence type="ECO:0000313" key="2">
    <source>
        <dbReference type="EMBL" id="MFD1835341.1"/>
    </source>
</evidence>
<dbReference type="EMBL" id="JBHUFL010000002">
    <property type="protein sequence ID" value="MFD1835341.1"/>
    <property type="molecule type" value="Genomic_DNA"/>
</dbReference>
<feature type="transmembrane region" description="Helical" evidence="1">
    <location>
        <begin position="18"/>
        <end position="35"/>
    </location>
</feature>
<name>A0ABW4Q0T5_9MICO</name>
<dbReference type="Pfam" id="PF11222">
    <property type="entry name" value="DUF3017"/>
    <property type="match status" value="1"/>
</dbReference>
<evidence type="ECO:0000256" key="1">
    <source>
        <dbReference type="SAM" id="Phobius"/>
    </source>
</evidence>
<feature type="transmembrane region" description="Helical" evidence="1">
    <location>
        <begin position="72"/>
        <end position="91"/>
    </location>
</feature>
<reference evidence="3" key="1">
    <citation type="journal article" date="2019" name="Int. J. Syst. Evol. Microbiol.">
        <title>The Global Catalogue of Microorganisms (GCM) 10K type strain sequencing project: providing services to taxonomists for standard genome sequencing and annotation.</title>
        <authorList>
            <consortium name="The Broad Institute Genomics Platform"/>
            <consortium name="The Broad Institute Genome Sequencing Center for Infectious Disease"/>
            <person name="Wu L."/>
            <person name="Ma J."/>
        </authorList>
    </citation>
    <scope>NUCLEOTIDE SEQUENCE [LARGE SCALE GENOMIC DNA]</scope>
    <source>
        <strain evidence="3">JCM 11650</strain>
    </source>
</reference>
<keyword evidence="3" id="KW-1185">Reference proteome</keyword>
<keyword evidence="1" id="KW-0812">Transmembrane</keyword>
<comment type="caution">
    <text evidence="2">The sequence shown here is derived from an EMBL/GenBank/DDBJ whole genome shotgun (WGS) entry which is preliminary data.</text>
</comment>
<dbReference type="InterPro" id="IPR021385">
    <property type="entry name" value="DUF3017"/>
</dbReference>
<accession>A0ABW4Q0T5</accession>